<accession>A0A0D2AGF2</accession>
<dbReference type="EMBL" id="KN847537">
    <property type="protein sequence ID" value="KIW05645.1"/>
    <property type="molecule type" value="Genomic_DNA"/>
</dbReference>
<dbReference type="AlphaFoldDB" id="A0A0D2AGF2"/>
<keyword evidence="2" id="KW-1185">Reference proteome</keyword>
<name>A0A0D2AGF2_9PEZI</name>
<organism evidence="1 2">
    <name type="scientific">Verruconis gallopava</name>
    <dbReference type="NCBI Taxonomy" id="253628"/>
    <lineage>
        <taxon>Eukaryota</taxon>
        <taxon>Fungi</taxon>
        <taxon>Dikarya</taxon>
        <taxon>Ascomycota</taxon>
        <taxon>Pezizomycotina</taxon>
        <taxon>Dothideomycetes</taxon>
        <taxon>Pleosporomycetidae</taxon>
        <taxon>Venturiales</taxon>
        <taxon>Sympoventuriaceae</taxon>
        <taxon>Verruconis</taxon>
    </lineage>
</organism>
<proteinExistence type="predicted"/>
<protein>
    <submittedName>
        <fullName evidence="1">Uncharacterized protein</fullName>
    </submittedName>
</protein>
<sequence>MPPVLDPALATLLAGFCQPPTTKVGHCKSWPSPSSPFPTPLSPAFFFVTMHRLTGSAVGRWGLSRRASTAPTWRPPLLTTLSFVLITENQTNPPGNMWTRRPQDLFVRSSLSLPPDKISHVSVCVCVGV</sequence>
<dbReference type="VEuPathDB" id="FungiDB:PV09_03513"/>
<dbReference type="GeneID" id="27311486"/>
<evidence type="ECO:0000313" key="1">
    <source>
        <dbReference type="EMBL" id="KIW05645.1"/>
    </source>
</evidence>
<dbReference type="Proteomes" id="UP000053259">
    <property type="component" value="Unassembled WGS sequence"/>
</dbReference>
<dbReference type="HOGENOM" id="CLU_1950486_0_0_1"/>
<evidence type="ECO:0000313" key="2">
    <source>
        <dbReference type="Proteomes" id="UP000053259"/>
    </source>
</evidence>
<dbReference type="InParanoid" id="A0A0D2AGF2"/>
<reference evidence="1 2" key="1">
    <citation type="submission" date="2015-01" db="EMBL/GenBank/DDBJ databases">
        <title>The Genome Sequence of Ochroconis gallopava CBS43764.</title>
        <authorList>
            <consortium name="The Broad Institute Genomics Platform"/>
            <person name="Cuomo C."/>
            <person name="de Hoog S."/>
            <person name="Gorbushina A."/>
            <person name="Stielow B."/>
            <person name="Teixiera M."/>
            <person name="Abouelleil A."/>
            <person name="Chapman S.B."/>
            <person name="Priest M."/>
            <person name="Young S.K."/>
            <person name="Wortman J."/>
            <person name="Nusbaum C."/>
            <person name="Birren B."/>
        </authorList>
    </citation>
    <scope>NUCLEOTIDE SEQUENCE [LARGE SCALE GENOMIC DNA]</scope>
    <source>
        <strain evidence="1 2">CBS 43764</strain>
    </source>
</reference>
<dbReference type="RefSeq" id="XP_016215514.1">
    <property type="nucleotide sequence ID" value="XM_016356721.1"/>
</dbReference>
<gene>
    <name evidence="1" type="ORF">PV09_03513</name>
</gene>